<keyword evidence="2" id="KW-0732">Signal</keyword>
<accession>A0A915N6C0</accession>
<evidence type="ECO:0000313" key="3">
    <source>
        <dbReference type="Proteomes" id="UP000887561"/>
    </source>
</evidence>
<feature type="compositionally biased region" description="Basic residues" evidence="1">
    <location>
        <begin position="443"/>
        <end position="459"/>
    </location>
</feature>
<evidence type="ECO:0000256" key="1">
    <source>
        <dbReference type="SAM" id="MobiDB-lite"/>
    </source>
</evidence>
<organism evidence="3 4">
    <name type="scientific">Meloidogyne javanica</name>
    <name type="common">Root-knot nematode worm</name>
    <dbReference type="NCBI Taxonomy" id="6303"/>
    <lineage>
        <taxon>Eukaryota</taxon>
        <taxon>Metazoa</taxon>
        <taxon>Ecdysozoa</taxon>
        <taxon>Nematoda</taxon>
        <taxon>Chromadorea</taxon>
        <taxon>Rhabditida</taxon>
        <taxon>Tylenchina</taxon>
        <taxon>Tylenchomorpha</taxon>
        <taxon>Tylenchoidea</taxon>
        <taxon>Meloidogynidae</taxon>
        <taxon>Meloidogyninae</taxon>
        <taxon>Meloidogyne</taxon>
        <taxon>Meloidogyne incognita group</taxon>
    </lineage>
</organism>
<name>A0A915N6C0_MELJA</name>
<proteinExistence type="predicted"/>
<sequence>MRLLALGAFALLIALGEARDKGKATEGSSQRLPGNLNVYLEANDEGCTRELYQPKYQLPLPREYNGLYKTTNFPRATANEEEFKRVLNAQNAALKEIISEEDYGEYEKLGDDKHINHIEKIVKVKPYLVELEKQVGDKEDMNGGDDIARPCHIINEDGVCKIDVSEFYGPYKPVKVVGLHLLRGYLPACDWIKPDEEDVKKYAKLWHTDNKEDLIMHHDIGNDEKRIIDRCSFYGKYELGEHGHPINPIARTGFIKRGELYQWGPSKGVGGILYTINENNEFMFLGVLNGKYERPEDNSWSESVTYAFRIDHKDLNKFEAAHGDDAIKAMWMTIKVDEDSSEVKPLMEKAMNDESKMQVCRIEHVADGKSDGTEEIVIEETGESSSSVARLFLVKLYGEMPFLDFLEKQKANQGTYVVKNEKVPTSIIGKKRLHGEGSDTHHGHGKGKKSSRPPSKKRSGSPTQGH</sequence>
<dbReference type="Proteomes" id="UP000887561">
    <property type="component" value="Unplaced"/>
</dbReference>
<evidence type="ECO:0000313" key="4">
    <source>
        <dbReference type="WBParaSite" id="scaffold7510_cov186.g12118"/>
    </source>
</evidence>
<feature type="signal peptide" evidence="2">
    <location>
        <begin position="1"/>
        <end position="18"/>
    </location>
</feature>
<feature type="chain" id="PRO_5037481333" evidence="2">
    <location>
        <begin position="19"/>
        <end position="466"/>
    </location>
</feature>
<feature type="region of interest" description="Disordered" evidence="1">
    <location>
        <begin position="427"/>
        <end position="466"/>
    </location>
</feature>
<evidence type="ECO:0000256" key="2">
    <source>
        <dbReference type="SAM" id="SignalP"/>
    </source>
</evidence>
<dbReference type="AlphaFoldDB" id="A0A915N6C0"/>
<keyword evidence="3" id="KW-1185">Reference proteome</keyword>
<dbReference type="WBParaSite" id="scaffold7510_cov186.g12118">
    <property type="protein sequence ID" value="scaffold7510_cov186.g12118"/>
    <property type="gene ID" value="scaffold7510_cov186.g12118"/>
</dbReference>
<dbReference type="Pfam" id="PF25969">
    <property type="entry name" value="NUDT9_N"/>
    <property type="match status" value="1"/>
</dbReference>
<reference evidence="4" key="1">
    <citation type="submission" date="2022-11" db="UniProtKB">
        <authorList>
            <consortium name="WormBaseParasite"/>
        </authorList>
    </citation>
    <scope>IDENTIFICATION</scope>
</reference>
<protein>
    <submittedName>
        <fullName evidence="4">Uncharacterized protein</fullName>
    </submittedName>
</protein>